<comment type="caution">
    <text evidence="3">The sequence shown here is derived from an EMBL/GenBank/DDBJ whole genome shotgun (WGS) entry which is preliminary data.</text>
</comment>
<reference evidence="3 4" key="1">
    <citation type="journal article" date="2020" name="Nature">
        <title>Six reference-quality genomes reveal evolution of bat adaptations.</title>
        <authorList>
            <person name="Jebb D."/>
            <person name="Huang Z."/>
            <person name="Pippel M."/>
            <person name="Hughes G.M."/>
            <person name="Lavrichenko K."/>
            <person name="Devanna P."/>
            <person name="Winkler S."/>
            <person name="Jermiin L.S."/>
            <person name="Skirmuntt E.C."/>
            <person name="Katzourakis A."/>
            <person name="Burkitt-Gray L."/>
            <person name="Ray D.A."/>
            <person name="Sullivan K.A.M."/>
            <person name="Roscito J.G."/>
            <person name="Kirilenko B.M."/>
            <person name="Davalos L.M."/>
            <person name="Corthals A.P."/>
            <person name="Power M.L."/>
            <person name="Jones G."/>
            <person name="Ransome R.D."/>
            <person name="Dechmann D.K.N."/>
            <person name="Locatelli A.G."/>
            <person name="Puechmaille S.J."/>
            <person name="Fedrigo O."/>
            <person name="Jarvis E.D."/>
            <person name="Hiller M."/>
            <person name="Vernes S.C."/>
            <person name="Myers E.W."/>
            <person name="Teeling E.C."/>
        </authorList>
    </citation>
    <scope>NUCLEOTIDE SEQUENCE [LARGE SCALE GENOMIC DNA]</scope>
    <source>
        <strain evidence="3">Bat1K_MPI-CBG_1</strain>
    </source>
</reference>
<evidence type="ECO:0000259" key="2">
    <source>
        <dbReference type="Pfam" id="PF05605"/>
    </source>
</evidence>
<dbReference type="PANTHER" id="PTHR46016:SF3">
    <property type="entry name" value="E3 UBIQUITIN-PROTEIN LIGASE RNF114"/>
    <property type="match status" value="1"/>
</dbReference>
<dbReference type="EMBL" id="JABVXQ010000010">
    <property type="protein sequence ID" value="KAF6089200.1"/>
    <property type="molecule type" value="Genomic_DNA"/>
</dbReference>
<name>A0A834DMP3_9CHIR</name>
<dbReference type="PANTHER" id="PTHR46016">
    <property type="entry name" value="ZINC FINGER, RING/FYVE/PHD-TYPE"/>
    <property type="match status" value="1"/>
</dbReference>
<protein>
    <submittedName>
        <fullName evidence="3">Ring finger protein 114</fullName>
    </submittedName>
</protein>
<gene>
    <name evidence="3" type="ORF">HJG60_016425</name>
</gene>
<keyword evidence="1" id="KW-0479">Metal-binding</keyword>
<keyword evidence="1" id="KW-0863">Zinc-finger</keyword>
<dbReference type="GO" id="GO:0008270">
    <property type="term" value="F:zinc ion binding"/>
    <property type="evidence" value="ECO:0007669"/>
    <property type="project" value="UniProtKB-KW"/>
</dbReference>
<evidence type="ECO:0000313" key="4">
    <source>
        <dbReference type="Proteomes" id="UP000664940"/>
    </source>
</evidence>
<accession>A0A834DMP3</accession>
<dbReference type="GO" id="GO:0061630">
    <property type="term" value="F:ubiquitin protein ligase activity"/>
    <property type="evidence" value="ECO:0007669"/>
    <property type="project" value="TreeGrafter"/>
</dbReference>
<evidence type="ECO:0000313" key="3">
    <source>
        <dbReference type="EMBL" id="KAF6089200.1"/>
    </source>
</evidence>
<dbReference type="GO" id="GO:0000209">
    <property type="term" value="P:protein polyubiquitination"/>
    <property type="evidence" value="ECO:0007669"/>
    <property type="project" value="TreeGrafter"/>
</dbReference>
<organism evidence="3 4">
    <name type="scientific">Phyllostomus discolor</name>
    <name type="common">pale spear-nosed bat</name>
    <dbReference type="NCBI Taxonomy" id="89673"/>
    <lineage>
        <taxon>Eukaryota</taxon>
        <taxon>Metazoa</taxon>
        <taxon>Chordata</taxon>
        <taxon>Craniata</taxon>
        <taxon>Vertebrata</taxon>
        <taxon>Euteleostomi</taxon>
        <taxon>Mammalia</taxon>
        <taxon>Eutheria</taxon>
        <taxon>Laurasiatheria</taxon>
        <taxon>Chiroptera</taxon>
        <taxon>Yangochiroptera</taxon>
        <taxon>Phyllostomidae</taxon>
        <taxon>Phyllostominae</taxon>
        <taxon>Phyllostomus</taxon>
    </lineage>
</organism>
<proteinExistence type="predicted"/>
<evidence type="ECO:0000256" key="1">
    <source>
        <dbReference type="ARBA" id="ARBA00022771"/>
    </source>
</evidence>
<sequence>MEGVKATTKDASLQPRNVPNRYTFPCPYCPEKNFDQEGLVEHCKSSHSTDTKSVPTWKSLQLDADPGWSSHLLSYCPCDSKIDAQCMFCGCTRRDAGPQSRVVSSSFGSFELWCRRPNDCLGGQVCGDRHTPPAPALAARLPF</sequence>
<dbReference type="InterPro" id="IPR008598">
    <property type="entry name" value="Di19_Zn-bd"/>
</dbReference>
<dbReference type="Proteomes" id="UP000664940">
    <property type="component" value="Unassembled WGS sequence"/>
</dbReference>
<feature type="domain" description="Di19 zinc-binding" evidence="2">
    <location>
        <begin position="23"/>
        <end position="54"/>
    </location>
</feature>
<keyword evidence="1" id="KW-0862">Zinc</keyword>
<dbReference type="AlphaFoldDB" id="A0A834DMP3"/>
<dbReference type="InterPro" id="IPR051438">
    <property type="entry name" value="RNF_E3_ubiq-protein_ligase"/>
</dbReference>
<dbReference type="Pfam" id="PF05605">
    <property type="entry name" value="zf-Di19"/>
    <property type="match status" value="1"/>
</dbReference>
<dbReference type="GO" id="GO:0006511">
    <property type="term" value="P:ubiquitin-dependent protein catabolic process"/>
    <property type="evidence" value="ECO:0007669"/>
    <property type="project" value="TreeGrafter"/>
</dbReference>